<dbReference type="AlphaFoldDB" id="A0A0B2WW88"/>
<dbReference type="EMBL" id="AZHE01000002">
    <property type="protein sequence ID" value="KHO00462.1"/>
    <property type="molecule type" value="Genomic_DNA"/>
</dbReference>
<dbReference type="RefSeq" id="XP_040681527.1">
    <property type="nucleotide sequence ID" value="XM_040820039.1"/>
</dbReference>
<evidence type="ECO:0000313" key="3">
    <source>
        <dbReference type="EMBL" id="KHO00462.1"/>
    </source>
</evidence>
<dbReference type="InterPro" id="IPR044053">
    <property type="entry name" value="AsaB-like"/>
</dbReference>
<gene>
    <name evidence="3" type="ORF">MAM_01240</name>
</gene>
<reference evidence="3 4" key="1">
    <citation type="journal article" date="2014" name="Proc. Natl. Acad. Sci. U.S.A.">
        <title>Trajectory and genomic determinants of fungal-pathogen speciation and host adaptation.</title>
        <authorList>
            <person name="Hu X."/>
            <person name="Xiao G."/>
            <person name="Zheng P."/>
            <person name="Shang Y."/>
            <person name="Su Y."/>
            <person name="Zhang X."/>
            <person name="Liu X."/>
            <person name="Zhan S."/>
            <person name="St Leger R.J."/>
            <person name="Wang C."/>
        </authorList>
    </citation>
    <scope>NUCLEOTIDE SEQUENCE [LARGE SCALE GENOMIC DNA]</scope>
    <source>
        <strain evidence="3 4">ARSEF 1941</strain>
    </source>
</reference>
<feature type="compositionally biased region" description="Polar residues" evidence="2">
    <location>
        <begin position="186"/>
        <end position="198"/>
    </location>
</feature>
<protein>
    <submittedName>
        <fullName evidence="3">GA4 desaturase</fullName>
    </submittedName>
</protein>
<comment type="caution">
    <text evidence="3">The sequence shown here is derived from an EMBL/GenBank/DDBJ whole genome shotgun (WGS) entry which is preliminary data.</text>
</comment>
<evidence type="ECO:0000256" key="2">
    <source>
        <dbReference type="SAM" id="MobiDB-lite"/>
    </source>
</evidence>
<dbReference type="PANTHER" id="PTHR34598:SF3">
    <property type="entry name" value="OXIDOREDUCTASE AN1597"/>
    <property type="match status" value="1"/>
</dbReference>
<evidence type="ECO:0000256" key="1">
    <source>
        <dbReference type="ARBA" id="ARBA00023604"/>
    </source>
</evidence>
<evidence type="ECO:0000313" key="4">
    <source>
        <dbReference type="Proteomes" id="UP000030816"/>
    </source>
</evidence>
<dbReference type="OrthoDB" id="412788at2759"/>
<dbReference type="GO" id="GO:0016491">
    <property type="term" value="F:oxidoreductase activity"/>
    <property type="evidence" value="ECO:0007669"/>
    <property type="project" value="InterPro"/>
</dbReference>
<feature type="compositionally biased region" description="Low complexity" evidence="2">
    <location>
        <begin position="163"/>
        <end position="181"/>
    </location>
</feature>
<comment type="similarity">
    <text evidence="1">Belongs to the asaB hydroxylase/desaturase family.</text>
</comment>
<proteinExistence type="inferred from homology"/>
<feature type="region of interest" description="Disordered" evidence="2">
    <location>
        <begin position="14"/>
        <end position="41"/>
    </location>
</feature>
<dbReference type="HOGENOM" id="CLU_042688_4_0_1"/>
<sequence>MDLANGTAQVLGQYMHPVVDRDKSERGDPWQRNYGAPPPVGELVPRTSPLIDIRPLLSDPRYTVVGHLESHGFGVVKHRSAALQACYTDEGEVDEEAVASVYYPEVKELVMQALGAKSVHVTHSVFRKGASAPEPFRMPTGLKPLTPSASAAALTTKPDHGQEAAARPAAPGRPAEQARQAKPASYWTSRPRMSTSTPARVPHLDFTPLSARRTLRHQSRDIFEAAVERGMIAAEDGICQNHPFQPSAKESDALIAEQYNHAGTGQLGPRYAAYSIWRPLRTVARDPLTFSPRREVPASAVGNMVHWQYENKVPGPPELGGDWLKEFAMLGVTAREEPAEQSVSPEGARPEWFYLSAQEPDEVLFVQLFDSASLGETSQHAGAPWHASPEIGAAAGPEPRQSIDVRVVVFW</sequence>
<feature type="compositionally biased region" description="Basic and acidic residues" evidence="2">
    <location>
        <begin position="18"/>
        <end position="29"/>
    </location>
</feature>
<accession>A0A0B2WW88</accession>
<dbReference type="PANTHER" id="PTHR34598">
    <property type="entry name" value="BLL6449 PROTEIN"/>
    <property type="match status" value="1"/>
</dbReference>
<name>A0A0B2WW88_METAS</name>
<feature type="compositionally biased region" description="Low complexity" evidence="2">
    <location>
        <begin position="142"/>
        <end position="156"/>
    </location>
</feature>
<organism evidence="3 4">
    <name type="scientific">Metarhizium album (strain ARSEF 1941)</name>
    <dbReference type="NCBI Taxonomy" id="1081103"/>
    <lineage>
        <taxon>Eukaryota</taxon>
        <taxon>Fungi</taxon>
        <taxon>Dikarya</taxon>
        <taxon>Ascomycota</taxon>
        <taxon>Pezizomycotina</taxon>
        <taxon>Sordariomycetes</taxon>
        <taxon>Hypocreomycetidae</taxon>
        <taxon>Hypocreales</taxon>
        <taxon>Clavicipitaceae</taxon>
        <taxon>Metarhizium</taxon>
    </lineage>
</organism>
<dbReference type="GeneID" id="63735695"/>
<feature type="region of interest" description="Disordered" evidence="2">
    <location>
        <begin position="131"/>
        <end position="203"/>
    </location>
</feature>
<keyword evidence="4" id="KW-1185">Reference proteome</keyword>
<dbReference type="STRING" id="1081103.A0A0B2WW88"/>
<dbReference type="Proteomes" id="UP000030816">
    <property type="component" value="Unassembled WGS sequence"/>
</dbReference>